<dbReference type="UniPathway" id="UPA00219"/>
<dbReference type="SUPFAM" id="SSF69189">
    <property type="entry name" value="Penicillin-binding protein associated domain"/>
    <property type="match status" value="1"/>
</dbReference>
<dbReference type="InterPro" id="IPR001967">
    <property type="entry name" value="Peptidase_S11_N"/>
</dbReference>
<evidence type="ECO:0000256" key="6">
    <source>
        <dbReference type="ARBA" id="ARBA00022670"/>
    </source>
</evidence>
<dbReference type="Pfam" id="PF00768">
    <property type="entry name" value="Peptidase_S11"/>
    <property type="match status" value="1"/>
</dbReference>
<evidence type="ECO:0000256" key="12">
    <source>
        <dbReference type="ARBA" id="ARBA00034000"/>
    </source>
</evidence>
<evidence type="ECO:0000256" key="2">
    <source>
        <dbReference type="ARBA" id="ARBA00004752"/>
    </source>
</evidence>
<dbReference type="InterPro" id="IPR012338">
    <property type="entry name" value="Beta-lactam/transpept-like"/>
</dbReference>
<dbReference type="Proteomes" id="UP000267342">
    <property type="component" value="Chromosome"/>
</dbReference>
<dbReference type="GO" id="GO:0006508">
    <property type="term" value="P:proteolysis"/>
    <property type="evidence" value="ECO:0007669"/>
    <property type="project" value="UniProtKB-KW"/>
</dbReference>
<feature type="active site" description="Proton acceptor" evidence="13">
    <location>
        <position position="99"/>
    </location>
</feature>
<dbReference type="InterPro" id="IPR015956">
    <property type="entry name" value="Peniciliin-bd_prot_C_sf"/>
</dbReference>
<accession>A0A348HEX4</accession>
<evidence type="ECO:0000256" key="14">
    <source>
        <dbReference type="PIRSR" id="PIRSR618044-2"/>
    </source>
</evidence>
<dbReference type="EMBL" id="AP018933">
    <property type="protein sequence ID" value="BBG30176.1"/>
    <property type="molecule type" value="Genomic_DNA"/>
</dbReference>
<reference evidence="18 19" key="1">
    <citation type="submission" date="2018-09" db="EMBL/GenBank/DDBJ databases">
        <title>Zymobacter palmae IAM14233 (=T109) whole genome analysis.</title>
        <authorList>
            <person name="Yanase H."/>
        </authorList>
    </citation>
    <scope>NUCLEOTIDE SEQUENCE [LARGE SCALE GENOMIC DNA]</scope>
    <source>
        <strain evidence="18 19">IAM14233</strain>
    </source>
</reference>
<evidence type="ECO:0000313" key="19">
    <source>
        <dbReference type="Proteomes" id="UP000267342"/>
    </source>
</evidence>
<keyword evidence="9" id="KW-0133">Cell shape</keyword>
<dbReference type="PRINTS" id="PR00725">
    <property type="entry name" value="DADACBPTASE1"/>
</dbReference>
<dbReference type="AlphaFoldDB" id="A0A348HEX4"/>
<dbReference type="PANTHER" id="PTHR21581:SF6">
    <property type="entry name" value="TRAFFICKING PROTEIN PARTICLE COMPLEX SUBUNIT 12"/>
    <property type="match status" value="1"/>
</dbReference>
<evidence type="ECO:0000256" key="15">
    <source>
        <dbReference type="RuleBase" id="RU004016"/>
    </source>
</evidence>
<evidence type="ECO:0000256" key="1">
    <source>
        <dbReference type="ARBA" id="ARBA00003217"/>
    </source>
</evidence>
<evidence type="ECO:0000256" key="11">
    <source>
        <dbReference type="ARBA" id="ARBA00023316"/>
    </source>
</evidence>
<evidence type="ECO:0000256" key="9">
    <source>
        <dbReference type="ARBA" id="ARBA00022960"/>
    </source>
</evidence>
<keyword evidence="10" id="KW-0573">Peptidoglycan synthesis</keyword>
<evidence type="ECO:0000256" key="7">
    <source>
        <dbReference type="ARBA" id="ARBA00022729"/>
    </source>
</evidence>
<dbReference type="Gene3D" id="3.40.710.10">
    <property type="entry name" value="DD-peptidase/beta-lactamase superfamily"/>
    <property type="match status" value="1"/>
</dbReference>
<comment type="pathway">
    <text evidence="2">Cell wall biogenesis; peptidoglycan biosynthesis.</text>
</comment>
<evidence type="ECO:0000256" key="3">
    <source>
        <dbReference type="ARBA" id="ARBA00007164"/>
    </source>
</evidence>
<dbReference type="InterPro" id="IPR012907">
    <property type="entry name" value="Peptidase_S11_C"/>
</dbReference>
<dbReference type="Pfam" id="PF07943">
    <property type="entry name" value="PBP5_C"/>
    <property type="match status" value="1"/>
</dbReference>
<comment type="similarity">
    <text evidence="3 15">Belongs to the peptidase S11 family.</text>
</comment>
<dbReference type="SMART" id="SM00936">
    <property type="entry name" value="PBP5_C"/>
    <property type="match status" value="1"/>
</dbReference>
<dbReference type="PANTHER" id="PTHR21581">
    <property type="entry name" value="D-ALANYL-D-ALANINE CARBOXYPEPTIDASE"/>
    <property type="match status" value="1"/>
</dbReference>
<dbReference type="EC" id="3.4.16.4" evidence="4"/>
<dbReference type="SUPFAM" id="SSF56601">
    <property type="entry name" value="beta-lactamase/transpeptidase-like"/>
    <property type="match status" value="1"/>
</dbReference>
<protein>
    <recommendedName>
        <fullName evidence="4">serine-type D-Ala-D-Ala carboxypeptidase</fullName>
        <ecNumber evidence="4">3.4.16.4</ecNumber>
    </recommendedName>
</protein>
<keyword evidence="19" id="KW-1185">Reference proteome</keyword>
<feature type="chain" id="PRO_5016600905" description="serine-type D-Ala-D-Ala carboxypeptidase" evidence="16">
    <location>
        <begin position="28"/>
        <end position="416"/>
    </location>
</feature>
<dbReference type="InterPro" id="IPR037167">
    <property type="entry name" value="Peptidase_S11_C_sf"/>
</dbReference>
<comment type="function">
    <text evidence="1">Removes C-terminal D-alanyl residues from sugar-peptide cell wall precursors.</text>
</comment>
<name>A0A348HEX4_9GAMM</name>
<keyword evidence="5 18" id="KW-0121">Carboxypeptidase</keyword>
<evidence type="ECO:0000256" key="13">
    <source>
        <dbReference type="PIRSR" id="PIRSR618044-1"/>
    </source>
</evidence>
<evidence type="ECO:0000256" key="10">
    <source>
        <dbReference type="ARBA" id="ARBA00022984"/>
    </source>
</evidence>
<sequence length="416" mass="45540">MNKSASSVRRSRVWVLAAMLGMTPVMAGSSLLAHAEDAPAVPQSQQSLPPNLPPLNLATAVPAPPQLAATSWLLMDARTGQVLIEHDSHKRVPPASLTKLMTAYIAEYRTAQGQLPEETPVLVSEHAWRTGGSRMFLRVGTTVPVSELMKGIVIQSGNDASVAMAEHISGSEDTFAALMNSMAQALGMKDSHFMNATGLPHDDHYSTAYDLAILARHIVNDYPEHASLYAQKEFTYNNIRQPNRNLLLYRDARVDGLKTGHTDAAGYCMVASAKQGDMRLIAVVMGTTSEQARAVETQKLLNHGFLYYTTQHLYQKGPINNDLRVWGGEKNHLKVGFESDVYATLPRGDAPLTQHTDLPSSVDAPVHKGQTLGSMTIRRGDQALVQVPLVALEEVEEAGFFGRLWDSIVRFFVNLF</sequence>
<feature type="active site" evidence="13">
    <location>
        <position position="156"/>
    </location>
</feature>
<gene>
    <name evidence="18" type="ORF">ZBT109_1416</name>
</gene>
<feature type="active site" description="Acyl-ester intermediate" evidence="13">
    <location>
        <position position="96"/>
    </location>
</feature>
<dbReference type="STRING" id="1123510.GCA_000620025_00411"/>
<feature type="domain" description="Peptidase S11 D-Ala-D-Ala carboxypeptidase A C-terminal" evidence="17">
    <location>
        <begin position="308"/>
        <end position="397"/>
    </location>
</feature>
<evidence type="ECO:0000256" key="5">
    <source>
        <dbReference type="ARBA" id="ARBA00022645"/>
    </source>
</evidence>
<keyword evidence="7 16" id="KW-0732">Signal</keyword>
<evidence type="ECO:0000256" key="4">
    <source>
        <dbReference type="ARBA" id="ARBA00012448"/>
    </source>
</evidence>
<proteinExistence type="inferred from homology"/>
<dbReference type="GO" id="GO:0009002">
    <property type="term" value="F:serine-type D-Ala-D-Ala carboxypeptidase activity"/>
    <property type="evidence" value="ECO:0007669"/>
    <property type="project" value="UniProtKB-EC"/>
</dbReference>
<dbReference type="KEGG" id="zpl:ZBT109_1416"/>
<dbReference type="RefSeq" id="WP_084261874.1">
    <property type="nucleotide sequence ID" value="NZ_AP018933.1"/>
</dbReference>
<dbReference type="Gene3D" id="2.60.410.10">
    <property type="entry name" value="D-Ala-D-Ala carboxypeptidase, C-terminal domain"/>
    <property type="match status" value="1"/>
</dbReference>
<comment type="catalytic activity">
    <reaction evidence="12">
        <text>Preferential cleavage: (Ac)2-L-Lys-D-Ala-|-D-Ala. Also transpeptidation of peptidyl-alanyl moieties that are N-acyl substituents of D-alanine.</text>
        <dbReference type="EC" id="3.4.16.4"/>
    </reaction>
</comment>
<feature type="binding site" evidence="14">
    <location>
        <position position="258"/>
    </location>
    <ligand>
        <name>substrate</name>
    </ligand>
</feature>
<dbReference type="InterPro" id="IPR018044">
    <property type="entry name" value="Peptidase_S11"/>
</dbReference>
<dbReference type="GO" id="GO:0008360">
    <property type="term" value="P:regulation of cell shape"/>
    <property type="evidence" value="ECO:0007669"/>
    <property type="project" value="UniProtKB-KW"/>
</dbReference>
<dbReference type="GO" id="GO:0071555">
    <property type="term" value="P:cell wall organization"/>
    <property type="evidence" value="ECO:0007669"/>
    <property type="project" value="UniProtKB-KW"/>
</dbReference>
<evidence type="ECO:0000256" key="16">
    <source>
        <dbReference type="SAM" id="SignalP"/>
    </source>
</evidence>
<feature type="signal peptide" evidence="16">
    <location>
        <begin position="1"/>
        <end position="27"/>
    </location>
</feature>
<evidence type="ECO:0000256" key="8">
    <source>
        <dbReference type="ARBA" id="ARBA00022801"/>
    </source>
</evidence>
<organism evidence="18 19">
    <name type="scientific">Zymobacter palmae</name>
    <dbReference type="NCBI Taxonomy" id="33074"/>
    <lineage>
        <taxon>Bacteria</taxon>
        <taxon>Pseudomonadati</taxon>
        <taxon>Pseudomonadota</taxon>
        <taxon>Gammaproteobacteria</taxon>
        <taxon>Oceanospirillales</taxon>
        <taxon>Halomonadaceae</taxon>
        <taxon>Zymobacter group</taxon>
        <taxon>Zymobacter</taxon>
    </lineage>
</organism>
<keyword evidence="8" id="KW-0378">Hydrolase</keyword>
<evidence type="ECO:0000259" key="17">
    <source>
        <dbReference type="SMART" id="SM00936"/>
    </source>
</evidence>
<dbReference type="GO" id="GO:0009252">
    <property type="term" value="P:peptidoglycan biosynthetic process"/>
    <property type="evidence" value="ECO:0007669"/>
    <property type="project" value="UniProtKB-UniPathway"/>
</dbReference>
<keyword evidence="11" id="KW-0961">Cell wall biogenesis/degradation</keyword>
<keyword evidence="6" id="KW-0645">Protease</keyword>
<evidence type="ECO:0000313" key="18">
    <source>
        <dbReference type="EMBL" id="BBG30176.1"/>
    </source>
</evidence>